<dbReference type="EMBL" id="WACR01000004">
    <property type="protein sequence ID" value="KAB1064799.1"/>
    <property type="molecule type" value="Genomic_DNA"/>
</dbReference>
<sequence>MQPFQVHLQKNKTTMKKTLSINLGGIVFSIDEDAYQTLNRYLNKIKGYFSASEGRDEIMTDIESRIAEMLQDKLGKTREVVTNKDIDEVIATMGQPEDFIDPEEQTQEEFHGQSQTRKTKKRLFRDPDSRVIGGVCAGISHYFGISPIWLRLALGLAFIIYGFGLLLYILLWIIIPKARTSAEKLEMKGEPVNFNTIGKEVEEGFQNVNEKFNSFRDSASEKDFGGKVGQFFENLGQFLIRILKLFFSALGKVLGVLLLIAGSVSLFAFIMGIFGANYGPIMFGEAEEFSSIAGSELRSLLFSNGFDYFSAITGTILVAGIPLLVLTMVGWILLTRRSIKKEVAWGSLGAFILGMILTIYAGLSTGGDFKSHAEITEEITIDKTAGDTLILALTENKLKSKINLNTGSFRSNYPFNLDDHHVYLGDIDLHVHRSSDSAFKVEFIKASNGGSIEEAQKRAGEINYEYYQNGSGLFFSEMLTFPRDDQWRKQQIDIELFVPLGKTIYFENGLRNMLDDIPNVTNTYDGKMIGHYWTMTDKGLWSKDFEKEEVESSPDLQDTDSADSESDNEEEVNMKFTSLNFPNLFSLI</sequence>
<evidence type="ECO:0000256" key="6">
    <source>
        <dbReference type="SAM" id="MobiDB-lite"/>
    </source>
</evidence>
<feature type="region of interest" description="Disordered" evidence="6">
    <location>
        <begin position="546"/>
        <end position="572"/>
    </location>
</feature>
<dbReference type="PANTHER" id="PTHR33885:SF3">
    <property type="entry name" value="PHAGE SHOCK PROTEIN C"/>
    <property type="match status" value="1"/>
</dbReference>
<dbReference type="Pfam" id="PF22744">
    <property type="entry name" value="Toast-rack_PspC-Cterm"/>
    <property type="match status" value="1"/>
</dbReference>
<evidence type="ECO:0000256" key="7">
    <source>
        <dbReference type="SAM" id="Phobius"/>
    </source>
</evidence>
<organism evidence="11 12">
    <name type="scientific">Salibacter halophilus</name>
    <dbReference type="NCBI Taxonomy" id="1803916"/>
    <lineage>
        <taxon>Bacteria</taxon>
        <taxon>Pseudomonadati</taxon>
        <taxon>Bacteroidota</taxon>
        <taxon>Flavobacteriia</taxon>
        <taxon>Flavobacteriales</taxon>
        <taxon>Salibacteraceae</taxon>
        <taxon>Salibacter</taxon>
    </lineage>
</organism>
<gene>
    <name evidence="11" type="ORF">F3059_05435</name>
</gene>
<dbReference type="OrthoDB" id="5772680at2"/>
<evidence type="ECO:0000256" key="5">
    <source>
        <dbReference type="ARBA" id="ARBA00023136"/>
    </source>
</evidence>
<keyword evidence="3 7" id="KW-0812">Transmembrane</keyword>
<keyword evidence="12" id="KW-1185">Reference proteome</keyword>
<evidence type="ECO:0000259" key="8">
    <source>
        <dbReference type="Pfam" id="PF04024"/>
    </source>
</evidence>
<feature type="region of interest" description="Disordered" evidence="6">
    <location>
        <begin position="102"/>
        <end position="121"/>
    </location>
</feature>
<feature type="domain" description="PspC-related transmembrane region" evidence="9">
    <location>
        <begin position="223"/>
        <end position="369"/>
    </location>
</feature>
<keyword evidence="2" id="KW-1003">Cell membrane</keyword>
<dbReference type="InterPro" id="IPR054319">
    <property type="entry name" value="PspC-rel_ToastRack"/>
</dbReference>
<feature type="compositionally biased region" description="Acidic residues" evidence="6">
    <location>
        <begin position="547"/>
        <end position="571"/>
    </location>
</feature>
<comment type="subcellular location">
    <subcellularLocation>
        <location evidence="1">Cell membrane</location>
        <topology evidence="1">Single-pass membrane protein</topology>
    </subcellularLocation>
</comment>
<comment type="caution">
    <text evidence="11">The sequence shown here is derived from an EMBL/GenBank/DDBJ whole genome shotgun (WGS) entry which is preliminary data.</text>
</comment>
<feature type="domain" description="Phage shock protein PspC N-terminal" evidence="8">
    <location>
        <begin position="121"/>
        <end position="178"/>
    </location>
</feature>
<feature type="domain" description="PspC-related ToastRack" evidence="10">
    <location>
        <begin position="418"/>
        <end position="544"/>
    </location>
</feature>
<evidence type="ECO:0000259" key="10">
    <source>
        <dbReference type="Pfam" id="PF22744"/>
    </source>
</evidence>
<evidence type="ECO:0000256" key="3">
    <source>
        <dbReference type="ARBA" id="ARBA00022692"/>
    </source>
</evidence>
<dbReference type="Pfam" id="PF04024">
    <property type="entry name" value="PspC"/>
    <property type="match status" value="1"/>
</dbReference>
<keyword evidence="5 7" id="KW-0472">Membrane</keyword>
<accession>A0A6N6M5B4</accession>
<evidence type="ECO:0000256" key="1">
    <source>
        <dbReference type="ARBA" id="ARBA00004162"/>
    </source>
</evidence>
<feature type="transmembrane region" description="Helical" evidence="7">
    <location>
        <begin position="253"/>
        <end position="274"/>
    </location>
</feature>
<proteinExistence type="predicted"/>
<evidence type="ECO:0000256" key="2">
    <source>
        <dbReference type="ARBA" id="ARBA00022475"/>
    </source>
</evidence>
<name>A0A6N6M5B4_9FLAO</name>
<keyword evidence="4 7" id="KW-1133">Transmembrane helix</keyword>
<dbReference type="InterPro" id="IPR052027">
    <property type="entry name" value="PspC"/>
</dbReference>
<reference evidence="11 12" key="1">
    <citation type="submission" date="2019-09" db="EMBL/GenBank/DDBJ databases">
        <title>Genomes of Cryomorphaceae.</title>
        <authorList>
            <person name="Bowman J.P."/>
        </authorList>
    </citation>
    <scope>NUCLEOTIDE SEQUENCE [LARGE SCALE GENOMIC DNA]</scope>
    <source>
        <strain evidence="11 12">KCTC 52047</strain>
    </source>
</reference>
<feature type="transmembrane region" description="Helical" evidence="7">
    <location>
        <begin position="308"/>
        <end position="334"/>
    </location>
</feature>
<evidence type="ECO:0000259" key="9">
    <source>
        <dbReference type="Pfam" id="PF22571"/>
    </source>
</evidence>
<evidence type="ECO:0000256" key="4">
    <source>
        <dbReference type="ARBA" id="ARBA00022989"/>
    </source>
</evidence>
<protein>
    <submittedName>
        <fullName evidence="11">PspC domain-containing protein</fullName>
    </submittedName>
</protein>
<dbReference type="Pfam" id="PF22571">
    <property type="entry name" value="LiaI-LiaF-TM_PspC"/>
    <property type="match status" value="1"/>
</dbReference>
<dbReference type="GO" id="GO:0005886">
    <property type="term" value="C:plasma membrane"/>
    <property type="evidence" value="ECO:0007669"/>
    <property type="project" value="UniProtKB-SubCell"/>
</dbReference>
<evidence type="ECO:0000313" key="12">
    <source>
        <dbReference type="Proteomes" id="UP000435357"/>
    </source>
</evidence>
<dbReference type="PANTHER" id="PTHR33885">
    <property type="entry name" value="PHAGE SHOCK PROTEIN C"/>
    <property type="match status" value="1"/>
</dbReference>
<feature type="transmembrane region" description="Helical" evidence="7">
    <location>
        <begin position="343"/>
        <end position="363"/>
    </location>
</feature>
<dbReference type="InterPro" id="IPR007168">
    <property type="entry name" value="Phageshock_PspC_N"/>
</dbReference>
<dbReference type="AlphaFoldDB" id="A0A6N6M5B4"/>
<dbReference type="Proteomes" id="UP000435357">
    <property type="component" value="Unassembled WGS sequence"/>
</dbReference>
<dbReference type="InterPro" id="IPR054321">
    <property type="entry name" value="PspC-rel_TM"/>
</dbReference>
<feature type="transmembrane region" description="Helical" evidence="7">
    <location>
        <begin position="156"/>
        <end position="175"/>
    </location>
</feature>
<evidence type="ECO:0000313" key="11">
    <source>
        <dbReference type="EMBL" id="KAB1064799.1"/>
    </source>
</evidence>